<feature type="transmembrane region" description="Helical" evidence="1">
    <location>
        <begin position="33"/>
        <end position="60"/>
    </location>
</feature>
<accession>A0A1F7Z183</accession>
<dbReference type="EMBL" id="MGGP01000013">
    <property type="protein sequence ID" value="OGM32718.1"/>
    <property type="molecule type" value="Genomic_DNA"/>
</dbReference>
<reference evidence="2 3" key="1">
    <citation type="journal article" date="2016" name="Nat. Commun.">
        <title>Thousands of microbial genomes shed light on interconnected biogeochemical processes in an aquifer system.</title>
        <authorList>
            <person name="Anantharaman K."/>
            <person name="Brown C.T."/>
            <person name="Hug L.A."/>
            <person name="Sharon I."/>
            <person name="Castelle C.J."/>
            <person name="Probst A.J."/>
            <person name="Thomas B.C."/>
            <person name="Singh A."/>
            <person name="Wilkins M.J."/>
            <person name="Karaoz U."/>
            <person name="Brodie E.L."/>
            <person name="Williams K.H."/>
            <person name="Hubbard S.S."/>
            <person name="Banfield J.F."/>
        </authorList>
    </citation>
    <scope>NUCLEOTIDE SEQUENCE [LARGE SCALE GENOMIC DNA]</scope>
</reference>
<dbReference type="InterPro" id="IPR043993">
    <property type="entry name" value="T4SS_pilin"/>
</dbReference>
<proteinExistence type="predicted"/>
<evidence type="ECO:0000313" key="2">
    <source>
        <dbReference type="EMBL" id="OGM32718.1"/>
    </source>
</evidence>
<sequence length="115" mass="12067">MLSVLSIVFAQTPECDGAAGDCAHPLFAFGDIFGRIIGILIPVGGIVLFVMLIIGGFYFITSSGDPRKVEGAKSTLTYAIAGIVILACAFLIIQIIANFVGVPAILNFNIYNEGV</sequence>
<organism evidence="2 3">
    <name type="scientific">Candidatus Woesebacteria bacterium RIFCSPHIGHO2_01_FULL_44_21</name>
    <dbReference type="NCBI Taxonomy" id="1802503"/>
    <lineage>
        <taxon>Bacteria</taxon>
        <taxon>Candidatus Woeseibacteriota</taxon>
    </lineage>
</organism>
<dbReference type="Pfam" id="PF18895">
    <property type="entry name" value="T4SS_pilin"/>
    <property type="match status" value="1"/>
</dbReference>
<dbReference type="AlphaFoldDB" id="A0A1F7Z183"/>
<protein>
    <submittedName>
        <fullName evidence="2">Uncharacterized protein</fullName>
    </submittedName>
</protein>
<evidence type="ECO:0000256" key="1">
    <source>
        <dbReference type="SAM" id="Phobius"/>
    </source>
</evidence>
<comment type="caution">
    <text evidence="2">The sequence shown here is derived from an EMBL/GenBank/DDBJ whole genome shotgun (WGS) entry which is preliminary data.</text>
</comment>
<feature type="transmembrane region" description="Helical" evidence="1">
    <location>
        <begin position="80"/>
        <end position="106"/>
    </location>
</feature>
<name>A0A1F7Z183_9BACT</name>
<keyword evidence="1" id="KW-0472">Membrane</keyword>
<keyword evidence="1" id="KW-0812">Transmembrane</keyword>
<keyword evidence="1" id="KW-1133">Transmembrane helix</keyword>
<dbReference type="Proteomes" id="UP000178870">
    <property type="component" value="Unassembled WGS sequence"/>
</dbReference>
<evidence type="ECO:0000313" key="3">
    <source>
        <dbReference type="Proteomes" id="UP000178870"/>
    </source>
</evidence>
<gene>
    <name evidence="2" type="ORF">A2803_01535</name>
</gene>